<dbReference type="InterPro" id="IPR000152">
    <property type="entry name" value="EGF-type_Asp/Asn_hydroxyl_site"/>
</dbReference>
<dbReference type="PANTHER" id="PTHR12011">
    <property type="entry name" value="ADHESION G-PROTEIN COUPLED RECEPTOR"/>
    <property type="match status" value="1"/>
</dbReference>
<evidence type="ECO:0000256" key="14">
    <source>
        <dbReference type="SAM" id="MobiDB-lite"/>
    </source>
</evidence>
<feature type="transmembrane region" description="Helical" evidence="15">
    <location>
        <begin position="675"/>
        <end position="693"/>
    </location>
</feature>
<dbReference type="SMART" id="SM00303">
    <property type="entry name" value="GPS"/>
    <property type="match status" value="1"/>
</dbReference>
<dbReference type="OrthoDB" id="1100386at2759"/>
<feature type="domain" description="G-protein coupled receptors family 2 profile 2" evidence="19">
    <location>
        <begin position="488"/>
        <end position="728"/>
    </location>
</feature>
<evidence type="ECO:0000256" key="10">
    <source>
        <dbReference type="ARBA" id="ARBA00023136"/>
    </source>
</evidence>
<evidence type="ECO:0000256" key="3">
    <source>
        <dbReference type="ARBA" id="ARBA00022536"/>
    </source>
</evidence>
<feature type="region of interest" description="Disordered" evidence="14">
    <location>
        <begin position="755"/>
        <end position="781"/>
    </location>
</feature>
<evidence type="ECO:0000259" key="18">
    <source>
        <dbReference type="PROSITE" id="PS50221"/>
    </source>
</evidence>
<dbReference type="InterPro" id="IPR009030">
    <property type="entry name" value="Growth_fac_rcpt_cys_sf"/>
</dbReference>
<keyword evidence="5 16" id="KW-0732">Signal</keyword>
<dbReference type="CDD" id="cd00054">
    <property type="entry name" value="EGF_CA"/>
    <property type="match status" value="4"/>
</dbReference>
<reference evidence="20" key="1">
    <citation type="journal article" date="2023" name="Science">
        <title>Genome structures resolve the early diversification of teleost fishes.</title>
        <authorList>
            <person name="Parey E."/>
            <person name="Louis A."/>
            <person name="Montfort J."/>
            <person name="Bouchez O."/>
            <person name="Roques C."/>
            <person name="Iampietro C."/>
            <person name="Lluch J."/>
            <person name="Castinel A."/>
            <person name="Donnadieu C."/>
            <person name="Desvignes T."/>
            <person name="Floi Bucao C."/>
            <person name="Jouanno E."/>
            <person name="Wen M."/>
            <person name="Mejri S."/>
            <person name="Dirks R."/>
            <person name="Jansen H."/>
            <person name="Henkel C."/>
            <person name="Chen W.J."/>
            <person name="Zahm M."/>
            <person name="Cabau C."/>
            <person name="Klopp C."/>
            <person name="Thompson A.W."/>
            <person name="Robinson-Rechavi M."/>
            <person name="Braasch I."/>
            <person name="Lecointre G."/>
            <person name="Bobe J."/>
            <person name="Postlethwait J.H."/>
            <person name="Berthelot C."/>
            <person name="Roest Crollius H."/>
            <person name="Guiguen Y."/>
        </authorList>
    </citation>
    <scope>NUCLEOTIDE SEQUENCE</scope>
    <source>
        <strain evidence="20">Concon-B</strain>
    </source>
</reference>
<dbReference type="InterPro" id="IPR001881">
    <property type="entry name" value="EGF-like_Ca-bd_dom"/>
</dbReference>
<evidence type="ECO:0000313" key="21">
    <source>
        <dbReference type="Proteomes" id="UP001152803"/>
    </source>
</evidence>
<evidence type="ECO:0000256" key="8">
    <source>
        <dbReference type="ARBA" id="ARBA00022889"/>
    </source>
</evidence>
<keyword evidence="12" id="KW-0325">Glycoprotein</keyword>
<feature type="transmembrane region" description="Helical" evidence="15">
    <location>
        <begin position="631"/>
        <end position="654"/>
    </location>
</feature>
<dbReference type="Gene3D" id="2.60.220.50">
    <property type="match status" value="1"/>
</dbReference>
<evidence type="ECO:0000256" key="7">
    <source>
        <dbReference type="ARBA" id="ARBA00022837"/>
    </source>
</evidence>
<evidence type="ECO:0000256" key="4">
    <source>
        <dbReference type="ARBA" id="ARBA00022692"/>
    </source>
</evidence>
<feature type="domain" description="EGF-like" evidence="17">
    <location>
        <begin position="86"/>
        <end position="124"/>
    </location>
</feature>
<evidence type="ECO:0000256" key="6">
    <source>
        <dbReference type="ARBA" id="ARBA00022737"/>
    </source>
</evidence>
<dbReference type="GO" id="GO:0007189">
    <property type="term" value="P:adenylate cyclase-activating G protein-coupled receptor signaling pathway"/>
    <property type="evidence" value="ECO:0007669"/>
    <property type="project" value="TreeGrafter"/>
</dbReference>
<dbReference type="SMART" id="SM00181">
    <property type="entry name" value="EGF"/>
    <property type="match status" value="4"/>
</dbReference>
<dbReference type="GO" id="GO:0005886">
    <property type="term" value="C:plasma membrane"/>
    <property type="evidence" value="ECO:0007669"/>
    <property type="project" value="UniProtKB-SubCell"/>
</dbReference>
<evidence type="ECO:0008006" key="22">
    <source>
        <dbReference type="Google" id="ProtNLM"/>
    </source>
</evidence>
<dbReference type="InterPro" id="IPR049883">
    <property type="entry name" value="NOTCH1_EGF-like"/>
</dbReference>
<feature type="domain" description="EGF-like" evidence="17">
    <location>
        <begin position="181"/>
        <end position="224"/>
    </location>
</feature>
<accession>A0A9Q1I6I2</accession>
<feature type="signal peptide" evidence="16">
    <location>
        <begin position="1"/>
        <end position="21"/>
    </location>
</feature>
<keyword evidence="9 15" id="KW-1133">Transmembrane helix</keyword>
<evidence type="ECO:0000256" key="1">
    <source>
        <dbReference type="ARBA" id="ARBA00004651"/>
    </source>
</evidence>
<dbReference type="InterPro" id="IPR000742">
    <property type="entry name" value="EGF"/>
</dbReference>
<evidence type="ECO:0000313" key="20">
    <source>
        <dbReference type="EMBL" id="KAJ8283560.1"/>
    </source>
</evidence>
<dbReference type="FunFam" id="1.20.1070.10:FF:000136">
    <property type="entry name" value="Adhesion G protein-coupled receptor E5"/>
    <property type="match status" value="1"/>
</dbReference>
<dbReference type="EMBL" id="JAFJMO010000002">
    <property type="protein sequence ID" value="KAJ8283560.1"/>
    <property type="molecule type" value="Genomic_DNA"/>
</dbReference>
<comment type="subcellular location">
    <subcellularLocation>
        <location evidence="1">Cell membrane</location>
        <topology evidence="1">Multi-pass membrane protein</topology>
    </subcellularLocation>
</comment>
<feature type="transmembrane region" description="Helical" evidence="15">
    <location>
        <begin position="705"/>
        <end position="727"/>
    </location>
</feature>
<dbReference type="Gene3D" id="2.10.25.10">
    <property type="entry name" value="Laminin"/>
    <property type="match status" value="4"/>
</dbReference>
<evidence type="ECO:0000256" key="9">
    <source>
        <dbReference type="ARBA" id="ARBA00022989"/>
    </source>
</evidence>
<keyword evidence="6" id="KW-0677">Repeat</keyword>
<dbReference type="PRINTS" id="PR01278">
    <property type="entry name" value="CD97PROTEIN"/>
</dbReference>
<dbReference type="GO" id="GO:0004930">
    <property type="term" value="F:G protein-coupled receptor activity"/>
    <property type="evidence" value="ECO:0007669"/>
    <property type="project" value="InterPro"/>
</dbReference>
<dbReference type="InterPro" id="IPR046338">
    <property type="entry name" value="GAIN_dom_sf"/>
</dbReference>
<keyword evidence="4 15" id="KW-0812">Transmembrane</keyword>
<evidence type="ECO:0000256" key="5">
    <source>
        <dbReference type="ARBA" id="ARBA00022729"/>
    </source>
</evidence>
<feature type="transmembrane region" description="Helical" evidence="15">
    <location>
        <begin position="490"/>
        <end position="513"/>
    </location>
</feature>
<dbReference type="PRINTS" id="PR00249">
    <property type="entry name" value="GPCRSECRETIN"/>
</dbReference>
<evidence type="ECO:0000259" key="17">
    <source>
        <dbReference type="PROSITE" id="PS50026"/>
    </source>
</evidence>
<comment type="caution">
    <text evidence="20">The sequence shown here is derived from an EMBL/GenBank/DDBJ whole genome shotgun (WGS) entry which is preliminary data.</text>
</comment>
<organism evidence="20 21">
    <name type="scientific">Conger conger</name>
    <name type="common">Conger eel</name>
    <name type="synonym">Muraena conger</name>
    <dbReference type="NCBI Taxonomy" id="82655"/>
    <lineage>
        <taxon>Eukaryota</taxon>
        <taxon>Metazoa</taxon>
        <taxon>Chordata</taxon>
        <taxon>Craniata</taxon>
        <taxon>Vertebrata</taxon>
        <taxon>Euteleostomi</taxon>
        <taxon>Actinopterygii</taxon>
        <taxon>Neopterygii</taxon>
        <taxon>Teleostei</taxon>
        <taxon>Anguilliformes</taxon>
        <taxon>Congridae</taxon>
        <taxon>Conger</taxon>
    </lineage>
</organism>
<dbReference type="Pfam" id="PF07645">
    <property type="entry name" value="EGF_CA"/>
    <property type="match status" value="4"/>
</dbReference>
<keyword evidence="10 15" id="KW-0472">Membrane</keyword>
<dbReference type="GO" id="GO:0005509">
    <property type="term" value="F:calcium ion binding"/>
    <property type="evidence" value="ECO:0007669"/>
    <property type="project" value="InterPro"/>
</dbReference>
<evidence type="ECO:0000256" key="13">
    <source>
        <dbReference type="PROSITE-ProRule" id="PRU00076"/>
    </source>
</evidence>
<keyword evidence="11" id="KW-1015">Disulfide bond</keyword>
<keyword evidence="8" id="KW-0130">Cell adhesion</keyword>
<evidence type="ECO:0000256" key="11">
    <source>
        <dbReference type="ARBA" id="ARBA00023157"/>
    </source>
</evidence>
<feature type="domain" description="GAIN-B" evidence="18">
    <location>
        <begin position="315"/>
        <end position="483"/>
    </location>
</feature>
<feature type="chain" id="PRO_5040379326" description="CD97 antigen-like" evidence="16">
    <location>
        <begin position="22"/>
        <end position="781"/>
    </location>
</feature>
<dbReference type="PROSITE" id="PS00010">
    <property type="entry name" value="ASX_HYDROXYL"/>
    <property type="match status" value="4"/>
</dbReference>
<dbReference type="Proteomes" id="UP001152803">
    <property type="component" value="Unassembled WGS sequence"/>
</dbReference>
<dbReference type="Pfam" id="PF00002">
    <property type="entry name" value="7tm_2"/>
    <property type="match status" value="1"/>
</dbReference>
<feature type="compositionally biased region" description="Low complexity" evidence="14">
    <location>
        <begin position="755"/>
        <end position="772"/>
    </location>
</feature>
<dbReference type="SUPFAM" id="SSF81321">
    <property type="entry name" value="Family A G protein-coupled receptor-like"/>
    <property type="match status" value="1"/>
</dbReference>
<gene>
    <name evidence="20" type="ORF">COCON_G00024100</name>
</gene>
<dbReference type="InterPro" id="IPR018097">
    <property type="entry name" value="EGF_Ca-bd_CS"/>
</dbReference>
<feature type="transmembrane region" description="Helical" evidence="15">
    <location>
        <begin position="591"/>
        <end position="611"/>
    </location>
</feature>
<evidence type="ECO:0000256" key="2">
    <source>
        <dbReference type="ARBA" id="ARBA00022475"/>
    </source>
</evidence>
<dbReference type="PROSITE" id="PS50261">
    <property type="entry name" value="G_PROTEIN_RECEP_F2_4"/>
    <property type="match status" value="1"/>
</dbReference>
<evidence type="ECO:0000259" key="19">
    <source>
        <dbReference type="PROSITE" id="PS50261"/>
    </source>
</evidence>
<comment type="caution">
    <text evidence="13">Lacks conserved residue(s) required for the propagation of feature annotation.</text>
</comment>
<evidence type="ECO:0000256" key="12">
    <source>
        <dbReference type="ARBA" id="ARBA00023180"/>
    </source>
</evidence>
<feature type="transmembrane region" description="Helical" evidence="15">
    <location>
        <begin position="525"/>
        <end position="543"/>
    </location>
</feature>
<evidence type="ECO:0000256" key="15">
    <source>
        <dbReference type="SAM" id="Phobius"/>
    </source>
</evidence>
<dbReference type="PANTHER" id="PTHR12011:SF433">
    <property type="entry name" value="ADHESION G PROTEIN-COUPLED RECEPTOR E1-LIKE-RELATED"/>
    <property type="match status" value="1"/>
</dbReference>
<feature type="domain" description="EGF-like" evidence="17">
    <location>
        <begin position="38"/>
        <end position="74"/>
    </location>
</feature>
<dbReference type="AlphaFoldDB" id="A0A9Q1I6I2"/>
<dbReference type="InterPro" id="IPR000203">
    <property type="entry name" value="GPS"/>
</dbReference>
<evidence type="ECO:0000256" key="16">
    <source>
        <dbReference type="SAM" id="SignalP"/>
    </source>
</evidence>
<dbReference type="SMART" id="SM00179">
    <property type="entry name" value="EGF_CA"/>
    <property type="match status" value="4"/>
</dbReference>
<keyword evidence="7" id="KW-0106">Calcium</keyword>
<dbReference type="FunFam" id="2.10.25.10:FF:000038">
    <property type="entry name" value="Fibrillin 2"/>
    <property type="match status" value="3"/>
</dbReference>
<proteinExistence type="predicted"/>
<dbReference type="Gene3D" id="1.20.1070.10">
    <property type="entry name" value="Rhodopsin 7-helix transmembrane proteins"/>
    <property type="match status" value="1"/>
</dbReference>
<dbReference type="InterPro" id="IPR003056">
    <property type="entry name" value="GPCR_2_ADGRE2_ADGRE5"/>
</dbReference>
<dbReference type="Pfam" id="PF01825">
    <property type="entry name" value="GPS"/>
    <property type="match status" value="1"/>
</dbReference>
<dbReference type="GO" id="GO:0030855">
    <property type="term" value="P:epithelial cell differentiation"/>
    <property type="evidence" value="ECO:0007669"/>
    <property type="project" value="UniProtKB-ARBA"/>
</dbReference>
<keyword evidence="3 13" id="KW-0245">EGF-like domain</keyword>
<keyword evidence="21" id="KW-1185">Reference proteome</keyword>
<dbReference type="InterPro" id="IPR017981">
    <property type="entry name" value="GPCR_2-like_7TM"/>
</dbReference>
<dbReference type="PROSITE" id="PS01187">
    <property type="entry name" value="EGF_CA"/>
    <property type="match status" value="2"/>
</dbReference>
<sequence length="781" mass="85419">MGLGPNLLPLGLLLLLPGKIALTPCTVGWETHGDNCTDVNECIDPVCGKDARCFNTIGSYFCECHPGFHVHSNSTTYTGVEGACHDINECLERPGICGAKASCQNIVGSYNCTCSEGYISSTGERVFQPANGVTCTDEDECGRARPVCGRNGTCTNSPGGYTCTCEAGFSNHGDSHAPCSDVDECLTDATLCGERGSCGNIEGSYTCTCSHGYSNYGYAQGRCVELNCDMYQATVAPEQGFTGLKYIVSLMRNSCLELEAGGSAQLNGETLLEKLFTKTDDIMSDGPPKSNHDVSALLLSMETAMRLIGPQMRQPNTTIETKLTEAELRVWRGRTPPQGLTSVATEHARLDIHWESATGNGSYPGFSMVSLVSYKGLEAVTNHSFPKSDDAHKGHHFQINSKVVTAIVSNPATEHLDKPVTFTFSHLQSRDMNHTCVFWDTRSGKEMWSTQGCRRVKSSATHTTCSCTHLSSFAVLMSLYDMKDTFQLQLITWVGLSLSLVCLLLCIATFCFCRSIQGTRNTIHLHLCICLFIADLIFLAGISRTENRVGCGIVAGLLHYFFLAAFCWMFLEGVQLYRMVVLVFNTTLRPLIMVAVGYGVPAVIVTISALANAHGYGTDRHCWLNLENGFIWSFFGPVCIIIITNAFFFIITVWKLAQKFSSLNPDMTNLRKIKAFTVTAIAQLCVLGSMWIFGCFQFEGSSLVASYLFTIFNSLQGALVFIMHCLLSKQVREEYARFLSCICTDLAEKKKYSEFSSSHPSSSSQESRSLGSGQNTGESQI</sequence>
<protein>
    <recommendedName>
        <fullName evidence="22">CD97 antigen-like</fullName>
    </recommendedName>
</protein>
<dbReference type="SUPFAM" id="SSF57196">
    <property type="entry name" value="EGF/Laminin"/>
    <property type="match status" value="1"/>
</dbReference>
<name>A0A9Q1I6I2_CONCO</name>
<dbReference type="PROSITE" id="PS50026">
    <property type="entry name" value="EGF_3"/>
    <property type="match status" value="4"/>
</dbReference>
<dbReference type="GO" id="GO:0007155">
    <property type="term" value="P:cell adhesion"/>
    <property type="evidence" value="ECO:0007669"/>
    <property type="project" value="UniProtKB-KW"/>
</dbReference>
<dbReference type="InterPro" id="IPR000832">
    <property type="entry name" value="GPCR_2_secretin-like"/>
</dbReference>
<dbReference type="InterPro" id="IPR057244">
    <property type="entry name" value="GAIN_B"/>
</dbReference>
<dbReference type="SUPFAM" id="SSF57184">
    <property type="entry name" value="Growth factor receptor domain"/>
    <property type="match status" value="1"/>
</dbReference>
<dbReference type="GO" id="GO:0007166">
    <property type="term" value="P:cell surface receptor signaling pathway"/>
    <property type="evidence" value="ECO:0007669"/>
    <property type="project" value="InterPro"/>
</dbReference>
<keyword evidence="2" id="KW-1003">Cell membrane</keyword>
<dbReference type="PROSITE" id="PS50221">
    <property type="entry name" value="GAIN_B"/>
    <property type="match status" value="1"/>
</dbReference>
<feature type="transmembrane region" description="Helical" evidence="15">
    <location>
        <begin position="549"/>
        <end position="571"/>
    </location>
</feature>
<feature type="domain" description="EGF-like" evidence="17">
    <location>
        <begin position="137"/>
        <end position="175"/>
    </location>
</feature>